<keyword evidence="3" id="KW-0812">Transmembrane</keyword>
<dbReference type="InterPro" id="IPR002528">
    <property type="entry name" value="MATE_fam"/>
</dbReference>
<protein>
    <recommendedName>
        <fullName evidence="5">Polysaccharide biosynthesis protein C-terminal domain-containing protein</fullName>
    </recommendedName>
</protein>
<feature type="transmembrane region" description="Helical" evidence="3">
    <location>
        <begin position="107"/>
        <end position="133"/>
    </location>
</feature>
<feature type="transmembrane region" description="Helical" evidence="3">
    <location>
        <begin position="195"/>
        <end position="211"/>
    </location>
</feature>
<evidence type="ECO:0000256" key="1">
    <source>
        <dbReference type="ARBA" id="ARBA00022448"/>
    </source>
</evidence>
<feature type="region of interest" description="Disordered" evidence="2">
    <location>
        <begin position="1"/>
        <end position="27"/>
    </location>
</feature>
<evidence type="ECO:0000313" key="4">
    <source>
        <dbReference type="EMBL" id="SVA67600.1"/>
    </source>
</evidence>
<organism evidence="4">
    <name type="scientific">marine metagenome</name>
    <dbReference type="NCBI Taxonomy" id="408172"/>
    <lineage>
        <taxon>unclassified sequences</taxon>
        <taxon>metagenomes</taxon>
        <taxon>ecological metagenomes</taxon>
    </lineage>
</organism>
<dbReference type="AlphaFoldDB" id="A0A381XSJ2"/>
<proteinExistence type="predicted"/>
<evidence type="ECO:0000256" key="2">
    <source>
        <dbReference type="SAM" id="MobiDB-lite"/>
    </source>
</evidence>
<feature type="transmembrane region" description="Helical" evidence="3">
    <location>
        <begin position="217"/>
        <end position="239"/>
    </location>
</feature>
<name>A0A381XSJ2_9ZZZZ</name>
<evidence type="ECO:0008006" key="5">
    <source>
        <dbReference type="Google" id="ProtNLM"/>
    </source>
</evidence>
<dbReference type="GO" id="GO:0005886">
    <property type="term" value="C:plasma membrane"/>
    <property type="evidence" value="ECO:0007669"/>
    <property type="project" value="TreeGrafter"/>
</dbReference>
<dbReference type="PANTHER" id="PTHR43298">
    <property type="entry name" value="MULTIDRUG RESISTANCE PROTEIN NORM-RELATED"/>
    <property type="match status" value="1"/>
</dbReference>
<gene>
    <name evidence="4" type="ORF">METZ01_LOCUS120454</name>
</gene>
<dbReference type="PANTHER" id="PTHR43298:SF2">
    <property type="entry name" value="FMN_FAD EXPORTER YEEO-RELATED"/>
    <property type="match status" value="1"/>
</dbReference>
<dbReference type="EMBL" id="UINC01016191">
    <property type="protein sequence ID" value="SVA67600.1"/>
    <property type="molecule type" value="Genomic_DNA"/>
</dbReference>
<keyword evidence="3" id="KW-1133">Transmembrane helix</keyword>
<feature type="non-terminal residue" evidence="4">
    <location>
        <position position="276"/>
    </location>
</feature>
<sequence length="276" mass="30119">MNWFPKEGKSILGKDRVKSRSGRRERDLTRGSIPRNLWYLSWPQMAESFFSVIDQLADLFWAGRIGYKAIAGLGVSQTYILMLMTARMGLDASMRAMVSRAIGAGDTAYANHVLTQSIILTVIWSLVIGIPGIVFTDNLLGLVGVSGDVVAMASGYMKLQFVAMSLMSFQRLTGGALQAAGDSITPLKAATVSRILHLVLSPFLIFGWFMFPEMGLAGAGMANVLAQTLGAAINFTVLFRGTSRLKLTFTGYRMDFSLMWRLIRVGAPAALTGMQR</sequence>
<reference evidence="4" key="1">
    <citation type="submission" date="2018-05" db="EMBL/GenBank/DDBJ databases">
        <authorList>
            <person name="Lanie J.A."/>
            <person name="Ng W.-L."/>
            <person name="Kazmierczak K.M."/>
            <person name="Andrzejewski T.M."/>
            <person name="Davidsen T.M."/>
            <person name="Wayne K.J."/>
            <person name="Tettelin H."/>
            <person name="Glass J.I."/>
            <person name="Rusch D."/>
            <person name="Podicherti R."/>
            <person name="Tsui H.-C.T."/>
            <person name="Winkler M.E."/>
        </authorList>
    </citation>
    <scope>NUCLEOTIDE SEQUENCE</scope>
</reference>
<dbReference type="Pfam" id="PF01554">
    <property type="entry name" value="MatE"/>
    <property type="match status" value="1"/>
</dbReference>
<accession>A0A381XSJ2</accession>
<dbReference type="GO" id="GO:0042910">
    <property type="term" value="F:xenobiotic transmembrane transporter activity"/>
    <property type="evidence" value="ECO:0007669"/>
    <property type="project" value="InterPro"/>
</dbReference>
<dbReference type="InterPro" id="IPR050222">
    <property type="entry name" value="MATE_MdtK"/>
</dbReference>
<keyword evidence="1" id="KW-0813">Transport</keyword>
<dbReference type="GO" id="GO:0015297">
    <property type="term" value="F:antiporter activity"/>
    <property type="evidence" value="ECO:0007669"/>
    <property type="project" value="InterPro"/>
</dbReference>
<keyword evidence="3" id="KW-0472">Membrane</keyword>
<evidence type="ECO:0000256" key="3">
    <source>
        <dbReference type="SAM" id="Phobius"/>
    </source>
</evidence>